<reference evidence="2 3" key="1">
    <citation type="submission" date="2017-11" db="EMBL/GenBank/DDBJ databases">
        <title>Comparative genomic analysis of Holospora spp., intranuclear symbionts of paramecia.</title>
        <authorList>
            <person name="Garushyants S.K."/>
            <person name="Beliavskaya A."/>
            <person name="Malko D.B."/>
            <person name="Logacheva M.D."/>
            <person name="Rautian M.S."/>
            <person name="Gelfand M.S."/>
        </authorList>
    </citation>
    <scope>NUCLEOTIDE SEQUENCE [LARGE SCALE GENOMIC DNA]</scope>
    <source>
        <strain evidence="3">02AZ16</strain>
    </source>
</reference>
<evidence type="ECO:0000313" key="2">
    <source>
        <dbReference type="EMBL" id="PPE03610.1"/>
    </source>
</evidence>
<keyword evidence="1" id="KW-0472">Membrane</keyword>
<proteinExistence type="predicted"/>
<sequence length="120" mass="14281">MQKIFYSHSFKWGIWTVLIGTLFSTVWILLKDWQTCKSIRSLRNVQSDHVEKIKIFSLDQKKCPYTVFAEKLQASHFLAPPHSIYYRLLKPQVVLETRHYRFQMKSHFGSFFFSASFGLI</sequence>
<dbReference type="AlphaFoldDB" id="A0A2S5R8I6"/>
<gene>
    <name evidence="2" type="ORF">HCUR_00937</name>
</gene>
<accession>A0A2S5R8I6</accession>
<dbReference type="EMBL" id="PHHC01000088">
    <property type="protein sequence ID" value="PPE03610.1"/>
    <property type="molecule type" value="Genomic_DNA"/>
</dbReference>
<comment type="caution">
    <text evidence="2">The sequence shown here is derived from an EMBL/GenBank/DDBJ whole genome shotgun (WGS) entry which is preliminary data.</text>
</comment>
<evidence type="ECO:0000313" key="3">
    <source>
        <dbReference type="Proteomes" id="UP000239425"/>
    </source>
</evidence>
<organism evidence="2 3">
    <name type="scientific">Holospora curviuscula</name>
    <dbReference type="NCBI Taxonomy" id="1082868"/>
    <lineage>
        <taxon>Bacteria</taxon>
        <taxon>Pseudomonadati</taxon>
        <taxon>Pseudomonadota</taxon>
        <taxon>Alphaproteobacteria</taxon>
        <taxon>Holosporales</taxon>
        <taxon>Holosporaceae</taxon>
        <taxon>Holospora</taxon>
    </lineage>
</organism>
<name>A0A2S5R8I6_9PROT</name>
<feature type="transmembrane region" description="Helical" evidence="1">
    <location>
        <begin position="12"/>
        <end position="30"/>
    </location>
</feature>
<keyword evidence="3" id="KW-1185">Reference proteome</keyword>
<keyword evidence="1" id="KW-1133">Transmembrane helix</keyword>
<dbReference type="Proteomes" id="UP000239425">
    <property type="component" value="Unassembled WGS sequence"/>
</dbReference>
<evidence type="ECO:0000256" key="1">
    <source>
        <dbReference type="SAM" id="Phobius"/>
    </source>
</evidence>
<keyword evidence="1" id="KW-0812">Transmembrane</keyword>
<protein>
    <submittedName>
        <fullName evidence="2">Uncharacterized protein</fullName>
    </submittedName>
</protein>